<gene>
    <name evidence="3" type="ORF">BSTOLATCC_MIC46580</name>
</gene>
<evidence type="ECO:0000256" key="1">
    <source>
        <dbReference type="SAM" id="Coils"/>
    </source>
</evidence>
<dbReference type="EMBL" id="CAJZBQ010000046">
    <property type="protein sequence ID" value="CAG9328583.1"/>
    <property type="molecule type" value="Genomic_DNA"/>
</dbReference>
<keyword evidence="1" id="KW-0175">Coiled coil</keyword>
<evidence type="ECO:0000313" key="4">
    <source>
        <dbReference type="Proteomes" id="UP001162131"/>
    </source>
</evidence>
<feature type="coiled-coil region" evidence="1">
    <location>
        <begin position="178"/>
        <end position="268"/>
    </location>
</feature>
<name>A0AAU9JTY1_9CILI</name>
<keyword evidence="4" id="KW-1185">Reference proteome</keyword>
<evidence type="ECO:0000256" key="2">
    <source>
        <dbReference type="SAM" id="MobiDB-lite"/>
    </source>
</evidence>
<feature type="region of interest" description="Disordered" evidence="2">
    <location>
        <begin position="840"/>
        <end position="859"/>
    </location>
</feature>
<protein>
    <recommendedName>
        <fullName evidence="5">Viral A-type inclusion protein</fullName>
    </recommendedName>
</protein>
<comment type="caution">
    <text evidence="3">The sequence shown here is derived from an EMBL/GenBank/DDBJ whole genome shotgun (WGS) entry which is preliminary data.</text>
</comment>
<feature type="coiled-coil region" evidence="1">
    <location>
        <begin position="38"/>
        <end position="149"/>
    </location>
</feature>
<evidence type="ECO:0008006" key="5">
    <source>
        <dbReference type="Google" id="ProtNLM"/>
    </source>
</evidence>
<evidence type="ECO:0000313" key="3">
    <source>
        <dbReference type="EMBL" id="CAG9328583.1"/>
    </source>
</evidence>
<sequence>MSSSLAKLNEAEIPGLIRHLEKFNAYFSRATISQKSSISNQEEIVEELMTEVSDAYKKAKECVSVAFKIHQLYEKTNQKLQRVSYKNEALKSRNEEMKSQIQDQLNEFIIKEKRIESLSHDLNDIEQGFKDMVNENKQLKRDVLMLKKEISLKEQGTRSRAASQEVKRLPPDLKQEQINALQIELRKQIEDAEGLQFQIKDLENLLKIEKNNSERLKFQNGSIRKELDDANQEIENLQNEKSELQEQLETYKNEIIHQKILIENLQKLHEKDKMRATFVSEAGYSNHAEDEMETPIVSHEQDIKNNDQYSLMSLRQKKMQDWRRTMTIDTENLGEVFESEEVPDEKQFFVLSSPTSKYGQFQSFVDSVRDKAILSDEVLPSIKIEAKMKRKGNEITKIFDIEIKKKEPKLRFVELITEKISNVKVLPYKDYSKLRMDKQADGIFVKKEIIELQIETLANVNLKESKKKLSVEKHQAVLIERKQQEMLLVENIPSFSIEKSISKLLSTEAMHAIKIAGTIKPLLCISSNKSIYIENSYKKENAIEVKANNNHLSIEKLSKICIERKYKVPLIIESLPVVKLQGFLSIENCINKIFIQSENLEINKSRESKAEPVEDLHEKFKTLEITEVLNYSLVDKRKQNLSIEKTPILTIEIYKELSKNIHTIRHQPLEINSQNQIYLLPIKTQKLFLEATSMTKIESKSMTSLKIHQFESILIKSTRNKTVILEAMPASKIEEKEFLTMESQSELKIDPNHLSMETAATAKDNAEIQNKYLLKDQWHTNEVKRDALQIESSSGKTQKPLNDKQIPLNYDNKTKFSQTFASSDHKSELLELDILKSIKSPEANNPSPKKKSKKNYRQNRKIFTQDPIKQFFILTCEAAKINSEKRDFIGQIPFDLLFSKVFEEHIPFNNWHDYVQKFLHSKII</sequence>
<proteinExistence type="predicted"/>
<dbReference type="Proteomes" id="UP001162131">
    <property type="component" value="Unassembled WGS sequence"/>
</dbReference>
<dbReference type="AlphaFoldDB" id="A0AAU9JTY1"/>
<organism evidence="3 4">
    <name type="scientific">Blepharisma stoltei</name>
    <dbReference type="NCBI Taxonomy" id="1481888"/>
    <lineage>
        <taxon>Eukaryota</taxon>
        <taxon>Sar</taxon>
        <taxon>Alveolata</taxon>
        <taxon>Ciliophora</taxon>
        <taxon>Postciliodesmatophora</taxon>
        <taxon>Heterotrichea</taxon>
        <taxon>Heterotrichida</taxon>
        <taxon>Blepharismidae</taxon>
        <taxon>Blepharisma</taxon>
    </lineage>
</organism>
<accession>A0AAU9JTY1</accession>
<reference evidence="3" key="1">
    <citation type="submission" date="2021-09" db="EMBL/GenBank/DDBJ databases">
        <authorList>
            <consortium name="AG Swart"/>
            <person name="Singh M."/>
            <person name="Singh A."/>
            <person name="Seah K."/>
            <person name="Emmerich C."/>
        </authorList>
    </citation>
    <scope>NUCLEOTIDE SEQUENCE</scope>
    <source>
        <strain evidence="3">ATCC30299</strain>
    </source>
</reference>
<feature type="compositionally biased region" description="Basic residues" evidence="2">
    <location>
        <begin position="848"/>
        <end position="859"/>
    </location>
</feature>